<comment type="caution">
    <text evidence="6">The sequence shown here is derived from an EMBL/GenBank/DDBJ whole genome shotgun (WGS) entry which is preliminary data.</text>
</comment>
<dbReference type="PANTHER" id="PTHR30069">
    <property type="entry name" value="TONB-DEPENDENT OUTER MEMBRANE RECEPTOR"/>
    <property type="match status" value="1"/>
</dbReference>
<keyword evidence="6" id="KW-0675">Receptor</keyword>
<keyword evidence="2" id="KW-0472">Membrane</keyword>
<dbReference type="GO" id="GO:0044718">
    <property type="term" value="P:siderophore transmembrane transport"/>
    <property type="evidence" value="ECO:0007669"/>
    <property type="project" value="TreeGrafter"/>
</dbReference>
<dbReference type="PANTHER" id="PTHR30069:SF29">
    <property type="entry name" value="HEMOGLOBIN AND HEMOGLOBIN-HAPTOGLOBIN-BINDING PROTEIN 1-RELATED"/>
    <property type="match status" value="1"/>
</dbReference>
<keyword evidence="2" id="KW-0998">Cell outer membrane</keyword>
<evidence type="ECO:0000256" key="2">
    <source>
        <dbReference type="PROSITE-ProRule" id="PRU01360"/>
    </source>
</evidence>
<dbReference type="EMBL" id="QNUL01000048">
    <property type="protein sequence ID" value="REA55261.1"/>
    <property type="molecule type" value="Genomic_DNA"/>
</dbReference>
<dbReference type="GO" id="GO:0015344">
    <property type="term" value="F:siderophore uptake transmembrane transporter activity"/>
    <property type="evidence" value="ECO:0007669"/>
    <property type="project" value="TreeGrafter"/>
</dbReference>
<keyword evidence="3" id="KW-0175">Coiled coil</keyword>
<dbReference type="GO" id="GO:0009279">
    <property type="term" value="C:cell outer membrane"/>
    <property type="evidence" value="ECO:0007669"/>
    <property type="project" value="UniProtKB-SubCell"/>
</dbReference>
<keyword evidence="2" id="KW-1134">Transmembrane beta strand</keyword>
<dbReference type="PROSITE" id="PS52016">
    <property type="entry name" value="TONB_DEPENDENT_REC_3"/>
    <property type="match status" value="1"/>
</dbReference>
<evidence type="ECO:0000256" key="4">
    <source>
        <dbReference type="SAM" id="SignalP"/>
    </source>
</evidence>
<dbReference type="InterPro" id="IPR012910">
    <property type="entry name" value="Plug_dom"/>
</dbReference>
<feature type="coiled-coil region" evidence="3">
    <location>
        <begin position="563"/>
        <end position="590"/>
    </location>
</feature>
<dbReference type="Proteomes" id="UP000256373">
    <property type="component" value="Unassembled WGS sequence"/>
</dbReference>
<evidence type="ECO:0000313" key="6">
    <source>
        <dbReference type="EMBL" id="REA55261.1"/>
    </source>
</evidence>
<accession>A0A3D8Y2Q5</accession>
<sequence>MIHKRLAYLILMLMVSALGTAFRHSDEDFIKTITSRLRKFRAVYPQEKAYLHLDKPYYSVGDTLWFKGYLVEGATHQADSTSALLYVDLIEQRTGKNVALRRVQLDGGNGHGDIALAAPLTPGAYTIRAYTHWMRNFSEDYFFQKSIYIFNQEIAQTPSADAGLDVQFFPEGGQLLTGITGRIAFKAVNSEGAGTSISGFVADQRKDTIISFTSSALGFGNFQFTPEKDVKYTAYVRKENGELQSFNLPPASEQGYSLMVDNVSNSRVMRVLIFQNFQDGKERNVHVVGHTRGVVTFVANGKVSSRNLRMNLEKKDLPEGITHLTLFDEQHRPVSERLVFIDHNNRLRVEVTPNKKVFKTREKTELSVMVTDSSGNPVEAGLSVAVTDAGQIAAQPYDQDISSYLLLTSDLKGTIEKPGSYFDPANSERKTALDQLMMTQGWRRFIWQDVMKDSLPAPQKFIEQGITLSGTVKRGNRTLTEKVMYSLYLQNDSIKTMLSGETADNGYFAIHNMVFTDSLSARLQGMNKRGNQNLTFIADIFQPPAFTVLKVPYYPVTVETEQLQAYLKRAEEYQEIIKTIRANREKLLNEVTVRAKREAERDSRKLYSNADASIKMTPQLASSAFSILDVLAGRVAGVQVMGSGMNATVSIRGSRGEPQFILDGMPVEKDMLTSININDVESIDVLKGPSAAIYGSRRGNGVIAVYTKRGDSNYDYSNEVVPGVLVTKIAGYNTPRDFYMPRYDIVRQEDARPDYRSTVFWAPMVRTGKDGKAKLIYYNSDAVATMNIRTEVLSADGRSGVSRQTYSVQ</sequence>
<dbReference type="Pfam" id="PF07715">
    <property type="entry name" value="Plug"/>
    <property type="match status" value="1"/>
</dbReference>
<dbReference type="Gene3D" id="2.60.40.1930">
    <property type="match status" value="1"/>
</dbReference>
<reference evidence="6 7" key="1">
    <citation type="submission" date="2018-07" db="EMBL/GenBank/DDBJ databases">
        <title>Dyadobacter roseus sp. nov., isolated from rose rhizosphere soil.</title>
        <authorList>
            <person name="Chen L."/>
        </authorList>
    </citation>
    <scope>NUCLEOTIDE SEQUENCE [LARGE SCALE GENOMIC DNA]</scope>
    <source>
        <strain evidence="6 7">RS19</strain>
    </source>
</reference>
<organism evidence="6 7">
    <name type="scientific">Dyadobacter luteus</name>
    <dbReference type="NCBI Taxonomy" id="2259619"/>
    <lineage>
        <taxon>Bacteria</taxon>
        <taxon>Pseudomonadati</taxon>
        <taxon>Bacteroidota</taxon>
        <taxon>Cytophagia</taxon>
        <taxon>Cytophagales</taxon>
        <taxon>Spirosomataceae</taxon>
        <taxon>Dyadobacter</taxon>
    </lineage>
</organism>
<name>A0A3D8Y2Q5_9BACT</name>
<keyword evidence="7" id="KW-1185">Reference proteome</keyword>
<proteinExistence type="inferred from homology"/>
<dbReference type="Gene3D" id="2.170.130.10">
    <property type="entry name" value="TonB-dependent receptor, plug domain"/>
    <property type="match status" value="1"/>
</dbReference>
<keyword evidence="1 4" id="KW-0732">Signal</keyword>
<keyword evidence="2" id="KW-0813">Transport</keyword>
<comment type="subcellular location">
    <subcellularLocation>
        <location evidence="2">Cell outer membrane</location>
        <topology evidence="2">Multi-pass membrane protein</topology>
    </subcellularLocation>
</comment>
<evidence type="ECO:0000313" key="7">
    <source>
        <dbReference type="Proteomes" id="UP000256373"/>
    </source>
</evidence>
<comment type="similarity">
    <text evidence="2">Belongs to the TonB-dependent receptor family.</text>
</comment>
<protein>
    <submittedName>
        <fullName evidence="6">TonB-dependent receptor</fullName>
    </submittedName>
</protein>
<evidence type="ECO:0000256" key="1">
    <source>
        <dbReference type="ARBA" id="ARBA00022729"/>
    </source>
</evidence>
<dbReference type="InterPro" id="IPR037066">
    <property type="entry name" value="Plug_dom_sf"/>
</dbReference>
<dbReference type="SUPFAM" id="SSF56935">
    <property type="entry name" value="Porins"/>
    <property type="match status" value="1"/>
</dbReference>
<feature type="chain" id="PRO_5017640856" evidence="4">
    <location>
        <begin position="22"/>
        <end position="809"/>
    </location>
</feature>
<feature type="domain" description="TonB-dependent receptor plug" evidence="5">
    <location>
        <begin position="624"/>
        <end position="702"/>
    </location>
</feature>
<evidence type="ECO:0000256" key="3">
    <source>
        <dbReference type="SAM" id="Coils"/>
    </source>
</evidence>
<dbReference type="AlphaFoldDB" id="A0A3D8Y2Q5"/>
<dbReference type="InterPro" id="IPR039426">
    <property type="entry name" value="TonB-dep_rcpt-like"/>
</dbReference>
<evidence type="ECO:0000259" key="5">
    <source>
        <dbReference type="Pfam" id="PF07715"/>
    </source>
</evidence>
<dbReference type="RefSeq" id="WP_115834333.1">
    <property type="nucleotide sequence ID" value="NZ_QNUL01000048.1"/>
</dbReference>
<dbReference type="OrthoDB" id="679547at2"/>
<gene>
    <name evidence="6" type="ORF">DSL64_28265</name>
</gene>
<keyword evidence="2" id="KW-0812">Transmembrane</keyword>
<feature type="signal peptide" evidence="4">
    <location>
        <begin position="1"/>
        <end position="21"/>
    </location>
</feature>